<evidence type="ECO:0000256" key="4">
    <source>
        <dbReference type="ARBA" id="ARBA00038652"/>
    </source>
</evidence>
<evidence type="ECO:0000313" key="6">
    <source>
        <dbReference type="EMBL" id="MDI6097254.1"/>
    </source>
</evidence>
<dbReference type="GO" id="GO:0016787">
    <property type="term" value="F:hydrolase activity"/>
    <property type="evidence" value="ECO:0007669"/>
    <property type="project" value="UniProtKB-KW"/>
</dbReference>
<dbReference type="SUPFAM" id="SSF116734">
    <property type="entry name" value="DNA methylase specificity domain"/>
    <property type="match status" value="2"/>
</dbReference>
<keyword evidence="7" id="KW-1185">Reference proteome</keyword>
<dbReference type="CDD" id="cd16961">
    <property type="entry name" value="RMtype1_S_TRD-CR_like"/>
    <property type="match status" value="1"/>
</dbReference>
<keyword evidence="6" id="KW-0378">Hydrolase</keyword>
<dbReference type="InterPro" id="IPR051212">
    <property type="entry name" value="Type-I_RE_S_subunit"/>
</dbReference>
<keyword evidence="3" id="KW-0238">DNA-binding</keyword>
<dbReference type="GO" id="GO:0004519">
    <property type="term" value="F:endonuclease activity"/>
    <property type="evidence" value="ECO:0007669"/>
    <property type="project" value="UniProtKB-KW"/>
</dbReference>
<dbReference type="InterPro" id="IPR044946">
    <property type="entry name" value="Restrct_endonuc_typeI_TRD_sf"/>
</dbReference>
<proteinExistence type="inferred from homology"/>
<evidence type="ECO:0000313" key="7">
    <source>
        <dbReference type="Proteomes" id="UP001241758"/>
    </source>
</evidence>
<dbReference type="EC" id="3.1.21.-" evidence="6"/>
<evidence type="ECO:0000256" key="1">
    <source>
        <dbReference type="ARBA" id="ARBA00010923"/>
    </source>
</evidence>
<dbReference type="InterPro" id="IPR000055">
    <property type="entry name" value="Restrct_endonuc_typeI_TRD"/>
</dbReference>
<name>A0ABT6WC19_9ACTN</name>
<comment type="similarity">
    <text evidence="1">Belongs to the type-I restriction system S methylase family.</text>
</comment>
<keyword evidence="2" id="KW-0680">Restriction system</keyword>
<dbReference type="Pfam" id="PF01420">
    <property type="entry name" value="Methylase_S"/>
    <property type="match status" value="1"/>
</dbReference>
<feature type="domain" description="Type I restriction modification DNA specificity" evidence="5">
    <location>
        <begin position="36"/>
        <end position="157"/>
    </location>
</feature>
<keyword evidence="6" id="KW-0255">Endonuclease</keyword>
<dbReference type="Gene3D" id="3.90.220.20">
    <property type="entry name" value="DNA methylase specificity domains"/>
    <property type="match status" value="2"/>
</dbReference>
<reference evidence="6 7" key="1">
    <citation type="submission" date="2023-05" db="EMBL/GenBank/DDBJ databases">
        <title>Actinoplanes sp. NEAU-A12 genome sequencing.</title>
        <authorList>
            <person name="Wang Z.-S."/>
        </authorList>
    </citation>
    <scope>NUCLEOTIDE SEQUENCE [LARGE SCALE GENOMIC DNA]</scope>
    <source>
        <strain evidence="6 7">NEAU-A12</strain>
    </source>
</reference>
<organism evidence="6 7">
    <name type="scientific">Actinoplanes sandaracinus</name>
    <dbReference type="NCBI Taxonomy" id="3045177"/>
    <lineage>
        <taxon>Bacteria</taxon>
        <taxon>Bacillati</taxon>
        <taxon>Actinomycetota</taxon>
        <taxon>Actinomycetes</taxon>
        <taxon>Micromonosporales</taxon>
        <taxon>Micromonosporaceae</taxon>
        <taxon>Actinoplanes</taxon>
    </lineage>
</organism>
<dbReference type="PANTHER" id="PTHR43140">
    <property type="entry name" value="TYPE-1 RESTRICTION ENZYME ECOKI SPECIFICITY PROTEIN"/>
    <property type="match status" value="1"/>
</dbReference>
<dbReference type="Proteomes" id="UP001241758">
    <property type="component" value="Unassembled WGS sequence"/>
</dbReference>
<keyword evidence="6" id="KW-0540">Nuclease</keyword>
<dbReference type="EMBL" id="JASCTH010000001">
    <property type="protein sequence ID" value="MDI6097254.1"/>
    <property type="molecule type" value="Genomic_DNA"/>
</dbReference>
<evidence type="ECO:0000256" key="2">
    <source>
        <dbReference type="ARBA" id="ARBA00022747"/>
    </source>
</evidence>
<protein>
    <submittedName>
        <fullName evidence="6">Restriction endonuclease subunit S</fullName>
        <ecNumber evidence="6">3.1.21.-</ecNumber>
    </submittedName>
</protein>
<gene>
    <name evidence="6" type="ORF">QLQ12_01345</name>
</gene>
<accession>A0ABT6WC19</accession>
<comment type="subunit">
    <text evidence="4">The methyltransferase is composed of M and S polypeptides.</text>
</comment>
<evidence type="ECO:0000259" key="5">
    <source>
        <dbReference type="Pfam" id="PF01420"/>
    </source>
</evidence>
<sequence length="407" mass="44706">MKIKYLGRINGRSLPENTDPNFEFHYVDISAANSTGKLNLPANAIGFGQAPSRARRIAPAGSTVISTVRTYLRAIAFVPESAVPLIFSTGFAVIEPLDFIDARFFSYACQSDSVVQEIAARSTGVSYPAINPSEIGNIDIVVPCLEEQRRIAEFLDAEMARIDDALSVRQAAKGVLGERFSVLIDEVCEKLSTAHGTMPFRRLISGIEQGHSPQCENIPAEPDRWGVLKVSAVKDGMFFPAENKMLPSNLAPERRYEIADGDLLVTRANTPNLVGSVAVVHDPPAKLLLCDKIFRIAVHEQVVPEFIALISRGSRIRSLCAQMSHGTSPSMANLKSQDIKEWPIPIAPEDVQRETVARFRAESQLMEKLRDLIDTQIKVLTERRQALITAAVTGRLDVTTGREAELS</sequence>
<dbReference type="PANTHER" id="PTHR43140:SF1">
    <property type="entry name" value="TYPE I RESTRICTION ENZYME ECOKI SPECIFICITY SUBUNIT"/>
    <property type="match status" value="1"/>
</dbReference>
<dbReference type="RefSeq" id="WP_282756548.1">
    <property type="nucleotide sequence ID" value="NZ_JASCTH010000001.1"/>
</dbReference>
<comment type="caution">
    <text evidence="6">The sequence shown here is derived from an EMBL/GenBank/DDBJ whole genome shotgun (WGS) entry which is preliminary data.</text>
</comment>
<evidence type="ECO:0000256" key="3">
    <source>
        <dbReference type="ARBA" id="ARBA00023125"/>
    </source>
</evidence>